<organism evidence="2 3">
    <name type="scientific">Actinacidiphila cocklensis</name>
    <dbReference type="NCBI Taxonomy" id="887465"/>
    <lineage>
        <taxon>Bacteria</taxon>
        <taxon>Bacillati</taxon>
        <taxon>Actinomycetota</taxon>
        <taxon>Actinomycetes</taxon>
        <taxon>Kitasatosporales</taxon>
        <taxon>Streptomycetaceae</taxon>
        <taxon>Actinacidiphila</taxon>
    </lineage>
</organism>
<feature type="compositionally biased region" description="Basic and acidic residues" evidence="1">
    <location>
        <begin position="349"/>
        <end position="361"/>
    </location>
</feature>
<sequence length="416" mass="45325">MNQACSSRPRLCASRTAVPSGSQPGSRPWVPVRYAAHGSYGEGQNASAVGRTWSMTAFSRRSTARSSRSSSSARWASGDRPGADGQSVFATVAIHMPRSSLRCGSGWPCDAVCAAVRPEDAAVAALAAVAAASGSAADAATVAAPNVSVLRESFGMLPPEDVSLADPGSVHPFPHHPLPEPGPLRARGEPFRGHPAHGATSDGWGNGPPTNDRWQTLLALTCERYHRTSRGSAPTHLSSFVRPPHRGRTHASQTPRRARRGTLPDRRRRHRGLGHRRRHRFGRRGGADRRRGHVQLEERADPGRRLRPRHHLQPVGEEPRLRPYRHRRRIPLERVDEVLDTPAGLGGLDRLEQERRGEPGHRRPRTGQGVRGGRDVHQLLGSRQRLHPALVGPRGDLVGDRAAVQARRQHAGPRHG</sequence>
<name>A0A9W4GT07_9ACTN</name>
<feature type="region of interest" description="Disordered" evidence="1">
    <location>
        <begin position="389"/>
        <end position="416"/>
    </location>
</feature>
<feature type="region of interest" description="Disordered" evidence="1">
    <location>
        <begin position="62"/>
        <end position="82"/>
    </location>
</feature>
<feature type="compositionally biased region" description="Basic residues" evidence="1">
    <location>
        <begin position="407"/>
        <end position="416"/>
    </location>
</feature>
<feature type="region of interest" description="Disordered" evidence="1">
    <location>
        <begin position="343"/>
        <end position="373"/>
    </location>
</feature>
<keyword evidence="3" id="KW-1185">Reference proteome</keyword>
<gene>
    <name evidence="2" type="ORF">SCOCK_410053</name>
</gene>
<evidence type="ECO:0000313" key="2">
    <source>
        <dbReference type="EMBL" id="CAG6396476.1"/>
    </source>
</evidence>
<feature type="compositionally biased region" description="Low complexity" evidence="1">
    <location>
        <begin position="62"/>
        <end position="76"/>
    </location>
</feature>
<proteinExistence type="predicted"/>
<feature type="region of interest" description="Disordered" evidence="1">
    <location>
        <begin position="1"/>
        <end position="29"/>
    </location>
</feature>
<comment type="caution">
    <text evidence="2">The sequence shown here is derived from an EMBL/GenBank/DDBJ whole genome shotgun (WGS) entry which is preliminary data.</text>
</comment>
<dbReference type="EMBL" id="CAJSLV010000072">
    <property type="protein sequence ID" value="CAG6396476.1"/>
    <property type="molecule type" value="Genomic_DNA"/>
</dbReference>
<dbReference type="Proteomes" id="UP001152519">
    <property type="component" value="Unassembled WGS sequence"/>
</dbReference>
<feature type="compositionally biased region" description="Basic and acidic residues" evidence="1">
    <location>
        <begin position="285"/>
        <end position="304"/>
    </location>
</feature>
<dbReference type="AlphaFoldDB" id="A0A9W4GT07"/>
<reference evidence="2" key="1">
    <citation type="submission" date="2021-05" db="EMBL/GenBank/DDBJ databases">
        <authorList>
            <person name="Arsene-Ploetze F."/>
        </authorList>
    </citation>
    <scope>NUCLEOTIDE SEQUENCE</scope>
    <source>
        <strain evidence="2">DSM 42138</strain>
    </source>
</reference>
<protein>
    <submittedName>
        <fullName evidence="2">Uncharacterized protein</fullName>
    </submittedName>
</protein>
<feature type="region of interest" description="Disordered" evidence="1">
    <location>
        <begin position="187"/>
        <end position="212"/>
    </location>
</feature>
<feature type="region of interest" description="Disordered" evidence="1">
    <location>
        <begin position="228"/>
        <end position="320"/>
    </location>
</feature>
<accession>A0A9W4GT07</accession>
<feature type="compositionally biased region" description="Basic residues" evidence="1">
    <location>
        <begin position="256"/>
        <end position="283"/>
    </location>
</feature>
<evidence type="ECO:0000313" key="3">
    <source>
        <dbReference type="Proteomes" id="UP001152519"/>
    </source>
</evidence>
<evidence type="ECO:0000256" key="1">
    <source>
        <dbReference type="SAM" id="MobiDB-lite"/>
    </source>
</evidence>